<reference evidence="13" key="1">
    <citation type="submission" date="2022-07" db="EMBL/GenBank/DDBJ databases">
        <authorList>
            <person name="Trinca V."/>
            <person name="Uliana J.V.C."/>
            <person name="Torres T.T."/>
            <person name="Ward R.J."/>
            <person name="Monesi N."/>
        </authorList>
    </citation>
    <scope>NUCLEOTIDE SEQUENCE</scope>
    <source>
        <strain evidence="13">HSMRA1968</strain>
        <tissue evidence="13">Whole embryos</tissue>
    </source>
</reference>
<dbReference type="GO" id="GO:0016787">
    <property type="term" value="F:hydrolase activity"/>
    <property type="evidence" value="ECO:0007669"/>
    <property type="project" value="UniProtKB-KW"/>
</dbReference>
<protein>
    <submittedName>
        <fullName evidence="13">DNA replication ATP-dependent helicase/nuclease DNA2</fullName>
    </submittedName>
</protein>
<dbReference type="PANTHER" id="PTHR36531:SF6">
    <property type="entry name" value="DNA REPLICATION ATP-DEPENDENT HELICASE_NUCLEASE DNA2"/>
    <property type="match status" value="1"/>
</dbReference>
<keyword evidence="10" id="KW-0411">Iron-sulfur</keyword>
<feature type="compositionally biased region" description="Basic residues" evidence="11">
    <location>
        <begin position="26"/>
        <end position="37"/>
    </location>
</feature>
<sequence>MKPNDGKRKMDESDDDFISGTPQDKRSKKMHRKKRTKSSCDFIETLEPEEKSSSVKDDVLEQNVNELFDGIDFLDDFNCDFGDVQVKCDQTDGKGNLDLSVWKRCVVTSVERLGSEVLLLVREENTTNEAKCLLQGAWINSNVDINDIVSLIAEWSEKNRCFCVNDQSGFIVTSPDYLVSGTSVVGSLFCRRKGVLAERFSGIDCNNKIMAIGSIVHEIFQITLKRQLSKLDDVMSICEEMLRSHQMVYMLYETQMSVDEVRAEMKKFAHRIVEFVARYVTQMEKTFEKSSFNGTIDRIDDIEENIWIPRLGLKGKVDVSVRVKKKNVLTSMPLEIKTGKSSFSLEHKGQVMLYQMMMSEMGGEPIDSGLLLYLREGVMKEVNINRHEKRGLIMLRNEVASYGARSELTDRIKKNMEISAEEREIFVAPDLPEPINHPSACSKCAYNSLCCSFLSRDESLVSHPLKQLHQQISTLTSSHIDYFIKWNGLLALEEEQLSNENQIKNMWLRAPEIRAANGQSVINLMVVDDVVEVEDHYLHNFQQKSSSEQVGDLTFTGITPGEYLRVSSSNRIAIAAGRVVSINKNTITMSLER</sequence>
<dbReference type="GO" id="GO:0005524">
    <property type="term" value="F:ATP binding"/>
    <property type="evidence" value="ECO:0007669"/>
    <property type="project" value="UniProtKB-KW"/>
</dbReference>
<keyword evidence="6" id="KW-0378">Hydrolase</keyword>
<feature type="domain" description="DNA replication factor Dna2 N-terminal" evidence="12">
    <location>
        <begin position="124"/>
        <end position="323"/>
    </location>
</feature>
<evidence type="ECO:0000256" key="3">
    <source>
        <dbReference type="ARBA" id="ARBA00022722"/>
    </source>
</evidence>
<keyword evidence="5" id="KW-0547">Nucleotide-binding</keyword>
<accession>A0A9Q0N547</accession>
<dbReference type="PANTHER" id="PTHR36531">
    <property type="entry name" value="CRISPR-ASSOCIATED EXONUCLEASE CAS4"/>
    <property type="match status" value="1"/>
</dbReference>
<dbReference type="GO" id="GO:0004386">
    <property type="term" value="F:helicase activity"/>
    <property type="evidence" value="ECO:0007669"/>
    <property type="project" value="UniProtKB-KW"/>
</dbReference>
<evidence type="ECO:0000256" key="6">
    <source>
        <dbReference type="ARBA" id="ARBA00022801"/>
    </source>
</evidence>
<evidence type="ECO:0000256" key="8">
    <source>
        <dbReference type="ARBA" id="ARBA00022840"/>
    </source>
</evidence>
<feature type="compositionally biased region" description="Basic and acidic residues" evidence="11">
    <location>
        <begin position="1"/>
        <end position="11"/>
    </location>
</feature>
<evidence type="ECO:0000256" key="11">
    <source>
        <dbReference type="SAM" id="MobiDB-lite"/>
    </source>
</evidence>
<dbReference type="InterPro" id="IPR051827">
    <property type="entry name" value="Cas4_exonuclease"/>
</dbReference>
<comment type="caution">
    <text evidence="13">The sequence shown here is derived from an EMBL/GenBank/DDBJ whole genome shotgun (WGS) entry which is preliminary data.</text>
</comment>
<keyword evidence="4" id="KW-0479">Metal-binding</keyword>
<dbReference type="GO" id="GO:0004518">
    <property type="term" value="F:nuclease activity"/>
    <property type="evidence" value="ECO:0007669"/>
    <property type="project" value="UniProtKB-KW"/>
</dbReference>
<evidence type="ECO:0000256" key="9">
    <source>
        <dbReference type="ARBA" id="ARBA00023004"/>
    </source>
</evidence>
<keyword evidence="8" id="KW-0067">ATP-binding</keyword>
<dbReference type="OrthoDB" id="306218at2759"/>
<keyword evidence="3" id="KW-0540">Nuclease</keyword>
<evidence type="ECO:0000313" key="14">
    <source>
        <dbReference type="Proteomes" id="UP001151699"/>
    </source>
</evidence>
<evidence type="ECO:0000256" key="1">
    <source>
        <dbReference type="ARBA" id="ARBA00001966"/>
    </source>
</evidence>
<dbReference type="GO" id="GO:0051536">
    <property type="term" value="F:iron-sulfur cluster binding"/>
    <property type="evidence" value="ECO:0007669"/>
    <property type="project" value="UniProtKB-KW"/>
</dbReference>
<gene>
    <name evidence="13" type="primary">DNA2</name>
    <name evidence="13" type="ORF">Bhyg_08713</name>
</gene>
<dbReference type="Gene3D" id="3.90.320.10">
    <property type="match status" value="1"/>
</dbReference>
<evidence type="ECO:0000256" key="7">
    <source>
        <dbReference type="ARBA" id="ARBA00022806"/>
    </source>
</evidence>
<evidence type="ECO:0000256" key="5">
    <source>
        <dbReference type="ARBA" id="ARBA00022741"/>
    </source>
</evidence>
<keyword evidence="9" id="KW-0408">Iron</keyword>
<feature type="region of interest" description="Disordered" evidence="11">
    <location>
        <begin position="1"/>
        <end position="41"/>
    </location>
</feature>
<name>A0A9Q0N547_9DIPT</name>
<comment type="cofactor">
    <cofactor evidence="1">
        <name>[4Fe-4S] cluster</name>
        <dbReference type="ChEBI" id="CHEBI:49883"/>
    </cofactor>
</comment>
<dbReference type="InterPro" id="IPR011604">
    <property type="entry name" value="PDDEXK-like_dom_sf"/>
</dbReference>
<dbReference type="Proteomes" id="UP001151699">
    <property type="component" value="Chromosome B"/>
</dbReference>
<evidence type="ECO:0000256" key="10">
    <source>
        <dbReference type="ARBA" id="ARBA00023014"/>
    </source>
</evidence>
<evidence type="ECO:0000259" key="12">
    <source>
        <dbReference type="Pfam" id="PF08696"/>
    </source>
</evidence>
<dbReference type="Pfam" id="PF08696">
    <property type="entry name" value="Dna2"/>
    <property type="match status" value="1"/>
</dbReference>
<evidence type="ECO:0000256" key="2">
    <source>
        <dbReference type="ARBA" id="ARBA00007913"/>
    </source>
</evidence>
<dbReference type="GO" id="GO:0046872">
    <property type="term" value="F:metal ion binding"/>
    <property type="evidence" value="ECO:0007669"/>
    <property type="project" value="UniProtKB-KW"/>
</dbReference>
<evidence type="ECO:0000256" key="4">
    <source>
        <dbReference type="ARBA" id="ARBA00022723"/>
    </source>
</evidence>
<proteinExistence type="inferred from homology"/>
<keyword evidence="7 13" id="KW-0347">Helicase</keyword>
<comment type="similarity">
    <text evidence="2">Belongs to the DNA2/NAM7 helicase family.</text>
</comment>
<keyword evidence="14" id="KW-1185">Reference proteome</keyword>
<dbReference type="InterPro" id="IPR014808">
    <property type="entry name" value="DNA_replication_fac_Dna2_N"/>
</dbReference>
<organism evidence="13 14">
    <name type="scientific">Pseudolycoriella hygida</name>
    <dbReference type="NCBI Taxonomy" id="35572"/>
    <lineage>
        <taxon>Eukaryota</taxon>
        <taxon>Metazoa</taxon>
        <taxon>Ecdysozoa</taxon>
        <taxon>Arthropoda</taxon>
        <taxon>Hexapoda</taxon>
        <taxon>Insecta</taxon>
        <taxon>Pterygota</taxon>
        <taxon>Neoptera</taxon>
        <taxon>Endopterygota</taxon>
        <taxon>Diptera</taxon>
        <taxon>Nematocera</taxon>
        <taxon>Sciaroidea</taxon>
        <taxon>Sciaridae</taxon>
        <taxon>Pseudolycoriella</taxon>
    </lineage>
</organism>
<dbReference type="CDD" id="cd22318">
    <property type="entry name" value="DNA2_N-like"/>
    <property type="match status" value="1"/>
</dbReference>
<dbReference type="EMBL" id="WJQU01000002">
    <property type="protein sequence ID" value="KAJ6643748.1"/>
    <property type="molecule type" value="Genomic_DNA"/>
</dbReference>
<evidence type="ECO:0000313" key="13">
    <source>
        <dbReference type="EMBL" id="KAJ6643748.1"/>
    </source>
</evidence>
<dbReference type="AlphaFoldDB" id="A0A9Q0N547"/>